<dbReference type="Pfam" id="PF14777">
    <property type="entry name" value="BBIP10"/>
    <property type="match status" value="1"/>
</dbReference>
<keyword evidence="2" id="KW-1185">Reference proteome</keyword>
<dbReference type="PANTHER" id="PTHR28596:SF1">
    <property type="entry name" value="BBSOME-INTERACTING PROTEIN 1"/>
    <property type="match status" value="1"/>
</dbReference>
<evidence type="ECO:0000313" key="2">
    <source>
        <dbReference type="Proteomes" id="UP000751190"/>
    </source>
</evidence>
<comment type="caution">
    <text evidence="1">The sequence shown here is derived from an EMBL/GenBank/DDBJ whole genome shotgun (WGS) entry which is preliminary data.</text>
</comment>
<dbReference type="PANTHER" id="PTHR28596">
    <property type="entry name" value="BBSOME-INTERACTING PROTEIN 1"/>
    <property type="match status" value="1"/>
</dbReference>
<dbReference type="OMA" id="IIPHNGL"/>
<dbReference type="InterPro" id="IPR028233">
    <property type="entry name" value="BBIP10"/>
</dbReference>
<gene>
    <name evidence="1" type="ORF">KFE25_001535</name>
</gene>
<dbReference type="GO" id="GO:0060271">
    <property type="term" value="P:cilium assembly"/>
    <property type="evidence" value="ECO:0007669"/>
    <property type="project" value="InterPro"/>
</dbReference>
<dbReference type="AlphaFoldDB" id="A0A8J6C882"/>
<dbReference type="OrthoDB" id="2154978at2759"/>
<accession>A0A8J6C882</accession>
<dbReference type="GO" id="GO:0034464">
    <property type="term" value="C:BBSome"/>
    <property type="evidence" value="ECO:0007669"/>
    <property type="project" value="InterPro"/>
</dbReference>
<protein>
    <submittedName>
        <fullName evidence="1">Uncharacterized protein</fullName>
    </submittedName>
</protein>
<dbReference type="GO" id="GO:0097500">
    <property type="term" value="P:receptor localization to non-motile cilium"/>
    <property type="evidence" value="ECO:0007669"/>
    <property type="project" value="TreeGrafter"/>
</dbReference>
<evidence type="ECO:0000313" key="1">
    <source>
        <dbReference type="EMBL" id="KAG8458243.1"/>
    </source>
</evidence>
<sequence>MADGRPVIQEVLPKAGLVYSEKGNLSEVLCKPKIMPIKSVTLEKIEQMEANLVKIFAQAPRTAMPDM</sequence>
<reference evidence="1" key="1">
    <citation type="submission" date="2021-05" db="EMBL/GenBank/DDBJ databases">
        <title>The genome of the haptophyte Pavlova lutheri (Diacronema luteri, Pavlovales) - a model for lipid biosynthesis in eukaryotic algae.</title>
        <authorList>
            <person name="Hulatt C.J."/>
            <person name="Posewitz M.C."/>
        </authorList>
    </citation>
    <scope>NUCLEOTIDE SEQUENCE</scope>
    <source>
        <strain evidence="1">NIVA-4/92</strain>
    </source>
</reference>
<name>A0A8J6C882_DIALT</name>
<dbReference type="EMBL" id="JAGTXO010000055">
    <property type="protein sequence ID" value="KAG8458243.1"/>
    <property type="molecule type" value="Genomic_DNA"/>
</dbReference>
<organism evidence="1 2">
    <name type="scientific">Diacronema lutheri</name>
    <name type="common">Unicellular marine alga</name>
    <name type="synonym">Monochrysis lutheri</name>
    <dbReference type="NCBI Taxonomy" id="2081491"/>
    <lineage>
        <taxon>Eukaryota</taxon>
        <taxon>Haptista</taxon>
        <taxon>Haptophyta</taxon>
        <taxon>Pavlovophyceae</taxon>
        <taxon>Pavlovales</taxon>
        <taxon>Pavlovaceae</taxon>
        <taxon>Diacronema</taxon>
    </lineage>
</organism>
<dbReference type="Proteomes" id="UP000751190">
    <property type="component" value="Unassembled WGS sequence"/>
</dbReference>
<proteinExistence type="predicted"/>